<keyword evidence="3" id="KW-0805">Transcription regulation</keyword>
<dbReference type="EMBL" id="GISG01203646">
    <property type="protein sequence ID" value="MBA4659361.1"/>
    <property type="molecule type" value="Transcribed_RNA"/>
</dbReference>
<dbReference type="InterPro" id="IPR006447">
    <property type="entry name" value="Myb_dom_plants"/>
</dbReference>
<protein>
    <recommendedName>
        <fullName evidence="8">HTH myb-type domain-containing protein</fullName>
    </recommendedName>
</protein>
<dbReference type="GO" id="GO:0003677">
    <property type="term" value="F:DNA binding"/>
    <property type="evidence" value="ECO:0007669"/>
    <property type="project" value="InterPro"/>
</dbReference>
<reference evidence="9" key="2">
    <citation type="submission" date="2020-07" db="EMBL/GenBank/DDBJ databases">
        <authorList>
            <person name="Vera ALvarez R."/>
            <person name="Arias-Moreno D.M."/>
            <person name="Jimenez-Jacinto V."/>
            <person name="Jimenez-Bremont J.F."/>
            <person name="Swaminathan K."/>
            <person name="Moose S.P."/>
            <person name="Guerrero-Gonzalez M.L."/>
            <person name="Marino-Ramirez L."/>
            <person name="Landsman D."/>
            <person name="Rodriguez-Kessler M."/>
            <person name="Delgado-Sanchez P."/>
        </authorList>
    </citation>
    <scope>NUCLEOTIDE SEQUENCE</scope>
    <source>
        <tissue evidence="9">Cladode</tissue>
    </source>
</reference>
<dbReference type="InterPro" id="IPR025756">
    <property type="entry name" value="Myb_CC_LHEQLE"/>
</dbReference>
<dbReference type="InterPro" id="IPR001005">
    <property type="entry name" value="SANT/Myb"/>
</dbReference>
<feature type="domain" description="HTH myb-type" evidence="8">
    <location>
        <begin position="274"/>
        <end position="333"/>
    </location>
</feature>
<feature type="compositionally biased region" description="Polar residues" evidence="7">
    <location>
        <begin position="479"/>
        <end position="494"/>
    </location>
</feature>
<proteinExistence type="inferred from homology"/>
<dbReference type="GO" id="GO:0005634">
    <property type="term" value="C:nucleus"/>
    <property type="evidence" value="ECO:0007669"/>
    <property type="project" value="UniProtKB-SubCell"/>
</dbReference>
<dbReference type="Pfam" id="PF14379">
    <property type="entry name" value="Myb_CC_LHEQLE"/>
    <property type="match status" value="1"/>
</dbReference>
<comment type="similarity">
    <text evidence="2">Belongs to the MYB-CC family.</text>
</comment>
<reference evidence="9" key="1">
    <citation type="journal article" date="2013" name="J. Plant Res.">
        <title>Effect of fungi and light on seed germination of three Opuntia species from semiarid lands of central Mexico.</title>
        <authorList>
            <person name="Delgado-Sanchez P."/>
            <person name="Jimenez-Bremont J.F."/>
            <person name="Guerrero-Gonzalez Mde L."/>
            <person name="Flores J."/>
        </authorList>
    </citation>
    <scope>NUCLEOTIDE SEQUENCE</scope>
    <source>
        <tissue evidence="9">Cladode</tissue>
    </source>
</reference>
<dbReference type="PROSITE" id="PS51294">
    <property type="entry name" value="HTH_MYB"/>
    <property type="match status" value="1"/>
</dbReference>
<comment type="subcellular location">
    <subcellularLocation>
        <location evidence="1">Nucleus</location>
    </subcellularLocation>
</comment>
<evidence type="ECO:0000259" key="8">
    <source>
        <dbReference type="PROSITE" id="PS51294"/>
    </source>
</evidence>
<dbReference type="InterPro" id="IPR046955">
    <property type="entry name" value="PHR1-like"/>
</dbReference>
<evidence type="ECO:0000256" key="1">
    <source>
        <dbReference type="ARBA" id="ARBA00004123"/>
    </source>
</evidence>
<organism evidence="9">
    <name type="scientific">Opuntia streptacantha</name>
    <name type="common">Prickly pear cactus</name>
    <name type="synonym">Opuntia cardona</name>
    <dbReference type="NCBI Taxonomy" id="393608"/>
    <lineage>
        <taxon>Eukaryota</taxon>
        <taxon>Viridiplantae</taxon>
        <taxon>Streptophyta</taxon>
        <taxon>Embryophyta</taxon>
        <taxon>Tracheophyta</taxon>
        <taxon>Spermatophyta</taxon>
        <taxon>Magnoliopsida</taxon>
        <taxon>eudicotyledons</taxon>
        <taxon>Gunneridae</taxon>
        <taxon>Pentapetalae</taxon>
        <taxon>Caryophyllales</taxon>
        <taxon>Cactineae</taxon>
        <taxon>Cactaceae</taxon>
        <taxon>Opuntioideae</taxon>
        <taxon>Opuntia</taxon>
    </lineage>
</organism>
<keyword evidence="5" id="KW-0804">Transcription</keyword>
<dbReference type="NCBIfam" id="TIGR01557">
    <property type="entry name" value="myb_SHAQKYF"/>
    <property type="match status" value="1"/>
</dbReference>
<accession>A0A7C9E3U3</accession>
<dbReference type="PANTHER" id="PTHR31499">
    <property type="entry name" value="MYB FAMILY TRANSCRIPTION FACTOR PHL11"/>
    <property type="match status" value="1"/>
</dbReference>
<evidence type="ECO:0000256" key="6">
    <source>
        <dbReference type="ARBA" id="ARBA00023242"/>
    </source>
</evidence>
<evidence type="ECO:0000256" key="7">
    <source>
        <dbReference type="SAM" id="MobiDB-lite"/>
    </source>
</evidence>
<sequence length="505" mass="54166">MKVAESFGLLNNISRPNMNGRPALSIQRPGAGVLCASGGVGALSSSLPVLPSTLEENYLKLPDSHQVSVERKLVTDPLVFHSNPLPPNGGIIGHMFSSSPGFSTNVHFSPASHVKCSSTSPTTPTPNNGSSATVPFSHSDFFHSAASTNCSTENNFLCGSDSVPGFQDFPCDDLLENGQIQGSSNGGSSLMIYEDLGKGNWQEWADQLITDNDSLISNGNVLLGDSNPADQEAKLVKSSSNLPAQLIQSHQLLSVSSTEVTAVVGTSSSTAAPPAKQRMRWTPELHEAFVEAVNKLGGSERATPKGVLKLMKVEGLTIYHVKSHLQKYRTARYKPDSSEGSSEKKSEPLTDLHSLDLKAGMDLTEALRLQMEVQKRLHEQLEIQRNLQLRIEEQGKYLQMMFEKQCKSGAGNLKTNSSGAAEPSAQVSPPCVGEKDMEGPSLQARSAEELPADAPPTPRGSCKRLGPGQKKAPEGKPFDNQNPEVQDSCEQQPSKRARGIDQPSS</sequence>
<dbReference type="InterPro" id="IPR009057">
    <property type="entry name" value="Homeodomain-like_sf"/>
</dbReference>
<evidence type="ECO:0000256" key="5">
    <source>
        <dbReference type="ARBA" id="ARBA00023163"/>
    </source>
</evidence>
<dbReference type="InterPro" id="IPR017930">
    <property type="entry name" value="Myb_dom"/>
</dbReference>
<feature type="compositionally biased region" description="Basic and acidic residues" evidence="7">
    <location>
        <begin position="333"/>
        <end position="352"/>
    </location>
</feature>
<keyword evidence="4" id="KW-0175">Coiled coil</keyword>
<keyword evidence="6" id="KW-0539">Nucleus</keyword>
<dbReference type="FunFam" id="1.10.10.60:FF:000002">
    <property type="entry name" value="Myb family transcription factor"/>
    <property type="match status" value="1"/>
</dbReference>
<dbReference type="PANTHER" id="PTHR31499:SF80">
    <property type="entry name" value="HTH MYB-TYPE DOMAIN-CONTAINING PROTEIN"/>
    <property type="match status" value="1"/>
</dbReference>
<feature type="region of interest" description="Disordered" evidence="7">
    <location>
        <begin position="413"/>
        <end position="505"/>
    </location>
</feature>
<evidence type="ECO:0000313" key="9">
    <source>
        <dbReference type="EMBL" id="MBA4659361.1"/>
    </source>
</evidence>
<evidence type="ECO:0000256" key="2">
    <source>
        <dbReference type="ARBA" id="ARBA00006783"/>
    </source>
</evidence>
<dbReference type="Gene3D" id="1.10.10.60">
    <property type="entry name" value="Homeodomain-like"/>
    <property type="match status" value="1"/>
</dbReference>
<dbReference type="AlphaFoldDB" id="A0A7C9E3U3"/>
<evidence type="ECO:0000256" key="3">
    <source>
        <dbReference type="ARBA" id="ARBA00023015"/>
    </source>
</evidence>
<name>A0A7C9E3U3_OPUST</name>
<dbReference type="GO" id="GO:0003700">
    <property type="term" value="F:DNA-binding transcription factor activity"/>
    <property type="evidence" value="ECO:0007669"/>
    <property type="project" value="InterPro"/>
</dbReference>
<feature type="region of interest" description="Disordered" evidence="7">
    <location>
        <begin position="329"/>
        <end position="352"/>
    </location>
</feature>
<dbReference type="SUPFAM" id="SSF46689">
    <property type="entry name" value="Homeodomain-like"/>
    <property type="match status" value="1"/>
</dbReference>
<evidence type="ECO:0000256" key="4">
    <source>
        <dbReference type="ARBA" id="ARBA00023054"/>
    </source>
</evidence>
<dbReference type="Pfam" id="PF00249">
    <property type="entry name" value="Myb_DNA-binding"/>
    <property type="match status" value="1"/>
</dbReference>